<dbReference type="SUPFAM" id="SSF142984">
    <property type="entry name" value="Nqo1 middle domain-like"/>
    <property type="match status" value="1"/>
</dbReference>
<dbReference type="SMART" id="SM00278">
    <property type="entry name" value="HhH1"/>
    <property type="match status" value="2"/>
</dbReference>
<dbReference type="GO" id="GO:0015159">
    <property type="term" value="F:polysaccharide transmembrane transporter activity"/>
    <property type="evidence" value="ECO:0007669"/>
    <property type="project" value="InterPro"/>
</dbReference>
<evidence type="ECO:0000259" key="1">
    <source>
        <dbReference type="SMART" id="SM00278"/>
    </source>
</evidence>
<dbReference type="InterPro" id="IPR010994">
    <property type="entry name" value="RuvA_2-like"/>
</dbReference>
<reference evidence="2 3" key="1">
    <citation type="submission" date="2020-04" db="EMBL/GenBank/DDBJ databases">
        <authorList>
            <person name="Zheng R.K."/>
            <person name="Sun C.M."/>
        </authorList>
    </citation>
    <scope>NUCLEOTIDE SEQUENCE [LARGE SCALE GENOMIC DNA]</scope>
    <source>
        <strain evidence="3">zrk29</strain>
    </source>
</reference>
<dbReference type="InterPro" id="IPR049712">
    <property type="entry name" value="Poly_export"/>
</dbReference>
<dbReference type="Gene3D" id="1.10.150.310">
    <property type="entry name" value="Tex RuvX-like domain-like"/>
    <property type="match status" value="1"/>
</dbReference>
<gene>
    <name evidence="2" type="ORF">HF295_00755</name>
</gene>
<protein>
    <recommendedName>
        <fullName evidence="1">Helix-hairpin-helix DNA-binding motif class 1 domain-containing protein</fullName>
    </recommendedName>
</protein>
<dbReference type="NCBIfam" id="TIGR00426">
    <property type="entry name" value="competence protein ComEA helix-hairpin-helix repeat region"/>
    <property type="match status" value="1"/>
</dbReference>
<evidence type="ECO:0000313" key="2">
    <source>
        <dbReference type="EMBL" id="QLY39466.1"/>
    </source>
</evidence>
<dbReference type="InterPro" id="IPR003583">
    <property type="entry name" value="Hlx-hairpin-Hlx_DNA-bd_motif"/>
</dbReference>
<proteinExistence type="predicted"/>
<dbReference type="RefSeq" id="WP_312031935.1">
    <property type="nucleotide sequence ID" value="NZ_CP051151.1"/>
</dbReference>
<evidence type="ECO:0000313" key="3">
    <source>
        <dbReference type="Proteomes" id="UP000512167"/>
    </source>
</evidence>
<dbReference type="SUPFAM" id="SSF47781">
    <property type="entry name" value="RuvA domain 2-like"/>
    <property type="match status" value="1"/>
</dbReference>
<dbReference type="GO" id="GO:0003677">
    <property type="term" value="F:DNA binding"/>
    <property type="evidence" value="ECO:0007669"/>
    <property type="project" value="InterPro"/>
</dbReference>
<dbReference type="KEGG" id="tbk:HF295_00755"/>
<keyword evidence="3" id="KW-1185">Reference proteome</keyword>
<feature type="domain" description="Helix-hairpin-helix DNA-binding motif class 1" evidence="1">
    <location>
        <begin position="531"/>
        <end position="550"/>
    </location>
</feature>
<dbReference type="Pfam" id="PF12836">
    <property type="entry name" value="HHH_3"/>
    <property type="match status" value="1"/>
</dbReference>
<dbReference type="Proteomes" id="UP000512167">
    <property type="component" value="Chromosome"/>
</dbReference>
<dbReference type="InterPro" id="IPR019554">
    <property type="entry name" value="Soluble_ligand-bd"/>
</dbReference>
<name>A0A7L6MZP3_9MOLU</name>
<dbReference type="AlphaFoldDB" id="A0A7L6MZP3"/>
<dbReference type="InterPro" id="IPR004509">
    <property type="entry name" value="Competence_ComEA_HhH"/>
</dbReference>
<dbReference type="Gene3D" id="3.10.560.10">
    <property type="entry name" value="Outer membrane lipoprotein wza domain like"/>
    <property type="match status" value="7"/>
</dbReference>
<accession>A0A7L6MZP3</accession>
<sequence>MKFLKNNMGFILIFLAILAFFAYNTIDLKDQEINPYPISTEDSIHRQIKVEVKGEVLQPGIYDCYDNDRVVDLINKAGGLTLAADTATINQSERVYDEMVIIVPRISSGHIPPEDIYRYIYVEIKGQVNEPGVYKIKENAILDDLILMSGGLTPFADIREVNLAEKLKHEKLYIIEKLVDQYIYVEVKGQVRNPGVYQMNQGDLLRDAIDEAGGLKEEAYTKELNLARLLVNNEFIYIYHLDDMLDEFAVEVKGQVKNPGVYYFKQETRVIDVIQSAGGFTDLSNYEKVNLSEIVEDEQVINIPMLKEATLFAVDIKGQVKYPGVYYLKEGSRIIDVIGMAGGFRPDADSSLVNLSEYVYDEQVIEISEVDNDKEYFYVELRGQVILPGIYSFLPGERLISIINRAGGLTAKADIDNMNLTRQLEDQEVIVVPSIYEEKIYVQVSGEVFNPGSYLVPRGIDMIDLLEIAGGLTVYADYEYIDFYQVFYSNSSVYIPSIPSTEVITEEVTTQIPDLPNNPSGKVNINLATREELQTLTGIGVILAERIIDYRMQHGFFENIEGIMSVSGIGTSIYENIKDHITV</sequence>
<organism evidence="2 3">
    <name type="scientific">Hujiaoplasma nucleasis</name>
    <dbReference type="NCBI Taxonomy" id="2725268"/>
    <lineage>
        <taxon>Bacteria</taxon>
        <taxon>Bacillati</taxon>
        <taxon>Mycoplasmatota</taxon>
        <taxon>Mollicutes</taxon>
        <taxon>Candidatus Izemoplasmatales</taxon>
        <taxon>Hujiaoplasmataceae</taxon>
        <taxon>Hujiaoplasma</taxon>
    </lineage>
</organism>
<dbReference type="PANTHER" id="PTHR33619">
    <property type="entry name" value="POLYSACCHARIDE EXPORT PROTEIN GFCE-RELATED"/>
    <property type="match status" value="1"/>
</dbReference>
<dbReference type="PANTHER" id="PTHR33619:SF3">
    <property type="entry name" value="POLYSACCHARIDE EXPORT PROTEIN GFCE-RELATED"/>
    <property type="match status" value="1"/>
</dbReference>
<dbReference type="EMBL" id="CP051151">
    <property type="protein sequence ID" value="QLY39466.1"/>
    <property type="molecule type" value="Genomic_DNA"/>
</dbReference>
<dbReference type="GO" id="GO:0006281">
    <property type="term" value="P:DNA repair"/>
    <property type="evidence" value="ECO:0007669"/>
    <property type="project" value="InterPro"/>
</dbReference>
<dbReference type="Pfam" id="PF10531">
    <property type="entry name" value="SLBB"/>
    <property type="match status" value="7"/>
</dbReference>
<feature type="domain" description="Helix-hairpin-helix DNA-binding motif class 1" evidence="1">
    <location>
        <begin position="561"/>
        <end position="580"/>
    </location>
</feature>